<sequence>MFLIPSTDIGIQCAHLFAIPLSFSYLLVLSNCLNKEECARSSSI</sequence>
<proteinExistence type="predicted"/>
<dbReference type="AlphaFoldDB" id="A0A0A9AJU7"/>
<evidence type="ECO:0000313" key="1">
    <source>
        <dbReference type="EMBL" id="JAD51974.1"/>
    </source>
</evidence>
<name>A0A0A9AJU7_ARUDO</name>
<reference evidence="1" key="1">
    <citation type="submission" date="2014-09" db="EMBL/GenBank/DDBJ databases">
        <authorList>
            <person name="Magalhaes I.L.F."/>
            <person name="Oliveira U."/>
            <person name="Santos F.R."/>
            <person name="Vidigal T.H.D.A."/>
            <person name="Brescovit A.D."/>
            <person name="Santos A.J."/>
        </authorList>
    </citation>
    <scope>NUCLEOTIDE SEQUENCE</scope>
    <source>
        <tissue evidence="1">Shoot tissue taken approximately 20 cm above the soil surface</tissue>
    </source>
</reference>
<organism evidence="1">
    <name type="scientific">Arundo donax</name>
    <name type="common">Giant reed</name>
    <name type="synonym">Donax arundinaceus</name>
    <dbReference type="NCBI Taxonomy" id="35708"/>
    <lineage>
        <taxon>Eukaryota</taxon>
        <taxon>Viridiplantae</taxon>
        <taxon>Streptophyta</taxon>
        <taxon>Embryophyta</taxon>
        <taxon>Tracheophyta</taxon>
        <taxon>Spermatophyta</taxon>
        <taxon>Magnoliopsida</taxon>
        <taxon>Liliopsida</taxon>
        <taxon>Poales</taxon>
        <taxon>Poaceae</taxon>
        <taxon>PACMAD clade</taxon>
        <taxon>Arundinoideae</taxon>
        <taxon>Arundineae</taxon>
        <taxon>Arundo</taxon>
    </lineage>
</organism>
<reference evidence="1" key="2">
    <citation type="journal article" date="2015" name="Data Brief">
        <title>Shoot transcriptome of the giant reed, Arundo donax.</title>
        <authorList>
            <person name="Barrero R.A."/>
            <person name="Guerrero F.D."/>
            <person name="Moolhuijzen P."/>
            <person name="Goolsby J.A."/>
            <person name="Tidwell J."/>
            <person name="Bellgard S.E."/>
            <person name="Bellgard M.I."/>
        </authorList>
    </citation>
    <scope>NUCLEOTIDE SEQUENCE</scope>
    <source>
        <tissue evidence="1">Shoot tissue taken approximately 20 cm above the soil surface</tissue>
    </source>
</reference>
<dbReference type="EMBL" id="GBRH01245921">
    <property type="protein sequence ID" value="JAD51974.1"/>
    <property type="molecule type" value="Transcribed_RNA"/>
</dbReference>
<protein>
    <submittedName>
        <fullName evidence="1">Uncharacterized protein</fullName>
    </submittedName>
</protein>
<accession>A0A0A9AJU7</accession>